<reference evidence="7 8" key="1">
    <citation type="submission" date="2021-01" db="EMBL/GenBank/DDBJ databases">
        <title>Genomic Encyclopedia of Type Strains, Phase IV (KMG-IV): sequencing the most valuable type-strain genomes for metagenomic binning, comparative biology and taxonomic classification.</title>
        <authorList>
            <person name="Goeker M."/>
        </authorList>
    </citation>
    <scope>NUCLEOTIDE SEQUENCE [LARGE SCALE GENOMIC DNA]</scope>
    <source>
        <strain evidence="7 8">DSM 25540</strain>
    </source>
</reference>
<dbReference type="InterPro" id="IPR051202">
    <property type="entry name" value="Peptidase_C40"/>
</dbReference>
<evidence type="ECO:0000256" key="5">
    <source>
        <dbReference type="SAM" id="SignalP"/>
    </source>
</evidence>
<feature type="domain" description="NlpC/P60" evidence="6">
    <location>
        <begin position="388"/>
        <end position="522"/>
    </location>
</feature>
<organism evidence="7 8">
    <name type="scientific">Geomicrobium sediminis</name>
    <dbReference type="NCBI Taxonomy" id="1347788"/>
    <lineage>
        <taxon>Bacteria</taxon>
        <taxon>Bacillati</taxon>
        <taxon>Bacillota</taxon>
        <taxon>Bacilli</taxon>
        <taxon>Bacillales</taxon>
        <taxon>Geomicrobium</taxon>
    </lineage>
</organism>
<evidence type="ECO:0000256" key="1">
    <source>
        <dbReference type="ARBA" id="ARBA00007074"/>
    </source>
</evidence>
<evidence type="ECO:0000256" key="3">
    <source>
        <dbReference type="ARBA" id="ARBA00022801"/>
    </source>
</evidence>
<dbReference type="Gene3D" id="3.90.1720.10">
    <property type="entry name" value="endopeptidase domain like (from Nostoc punctiforme)"/>
    <property type="match status" value="6"/>
</dbReference>
<sequence length="761" mass="86666">MKQLKRFVSFVFLIILVPELANAEDSNDRVTNLALEMVGENQQEFLTSEFVQYVYEEVIGVHLPRFAREQQQMGQAIERRDLQSGDVVFFQGSSLMSGIYINDGRFVIVTSEGISERNFNHSDYWSDAYHGAVRFSQDEEIDPAAELALENVGENDQSFITSEFVQFIYEEARGISLPRAASDQWIEGDDVDELQSGDVVFFQGSFLMSGIYIGNGQFVIVTTEGIVQRNMETSSYYQDRYVGAKRYDGDSSPPTDHDIVQLARELIGTPYNRTGSSPEEGFNSGSFVYYVYKEITGSWLSKRTPALYEAGMEVEREDLEPGDLVFFENDDGELIAGIYSEDDQFVIATSSGVEERHLDYNTYYSDRYVGAARYTDDRLEKSNPLTYEEHENPIIREAMNYIGTPYLMTGSTLDAFDCSFFVQMVFREAMDVHLPRISYKQWEVGETMLPEGTDINDVELDEELRPGDVLYFSGTWQEGISHTAIYLGEDYIIHATGEEGQTTISYMSEYWRDHFTGAKRFDDLTIQYDNEAIFEAYQLLGTDYKQGGTTPDDGFDTGGFVQYVYNEAYHYELPRFGREQWEEGTEVSIEAAEPGDLLFFQGSSIIPALYIGNNQMIVTTVSNGVTVIDLTTSEYWPPRLIGARTYNTDRRDLEVVQIARSYIDESFVDTSATFMQQLFYEASGIELPDNIDDLQQTGESIHVEELNEGDLLFFENPKLVGIYTGDGQFITIVQDQVSEQSLDGEQRWIDRFVEGRTMNDV</sequence>
<comment type="caution">
    <text evidence="7">The sequence shown here is derived from an EMBL/GenBank/DDBJ whole genome shotgun (WGS) entry which is preliminary data.</text>
</comment>
<dbReference type="EMBL" id="JAFBEC010000008">
    <property type="protein sequence ID" value="MBM7633705.1"/>
    <property type="molecule type" value="Genomic_DNA"/>
</dbReference>
<keyword evidence="8" id="KW-1185">Reference proteome</keyword>
<proteinExistence type="inferred from homology"/>
<evidence type="ECO:0000313" key="7">
    <source>
        <dbReference type="EMBL" id="MBM7633705.1"/>
    </source>
</evidence>
<keyword evidence="4" id="KW-0788">Thiol protease</keyword>
<comment type="similarity">
    <text evidence="1">Belongs to the peptidase C40 family.</text>
</comment>
<dbReference type="PROSITE" id="PS51935">
    <property type="entry name" value="NLPC_P60"/>
    <property type="match status" value="6"/>
</dbReference>
<feature type="chain" id="PRO_5047014991" evidence="5">
    <location>
        <begin position="24"/>
        <end position="761"/>
    </location>
</feature>
<feature type="domain" description="NlpC/P60" evidence="6">
    <location>
        <begin position="127"/>
        <end position="248"/>
    </location>
</feature>
<dbReference type="InterPro" id="IPR038765">
    <property type="entry name" value="Papain-like_cys_pep_sf"/>
</dbReference>
<feature type="domain" description="NlpC/P60" evidence="6">
    <location>
        <begin position="526"/>
        <end position="647"/>
    </location>
</feature>
<dbReference type="Pfam" id="PF00877">
    <property type="entry name" value="NLPC_P60"/>
    <property type="match status" value="6"/>
</dbReference>
<dbReference type="PANTHER" id="PTHR47053:SF1">
    <property type="entry name" value="MUREIN DD-ENDOPEPTIDASE MEPH-RELATED"/>
    <property type="match status" value="1"/>
</dbReference>
<accession>A0ABS2PE67</accession>
<evidence type="ECO:0000259" key="6">
    <source>
        <dbReference type="PROSITE" id="PS51935"/>
    </source>
</evidence>
<dbReference type="InterPro" id="IPR000064">
    <property type="entry name" value="NLP_P60_dom"/>
</dbReference>
<feature type="domain" description="NlpC/P60" evidence="6">
    <location>
        <begin position="16"/>
        <end position="136"/>
    </location>
</feature>
<dbReference type="PANTHER" id="PTHR47053">
    <property type="entry name" value="MUREIN DD-ENDOPEPTIDASE MEPH-RELATED"/>
    <property type="match status" value="1"/>
</dbReference>
<keyword evidence="2" id="KW-0645">Protease</keyword>
<protein>
    <submittedName>
        <fullName evidence="7">Cell wall-associated NlpC family hydrolase</fullName>
    </submittedName>
</protein>
<name>A0ABS2PE67_9BACL</name>
<dbReference type="Proteomes" id="UP000741863">
    <property type="component" value="Unassembled WGS sequence"/>
</dbReference>
<feature type="domain" description="NlpC/P60" evidence="6">
    <location>
        <begin position="253"/>
        <end position="375"/>
    </location>
</feature>
<dbReference type="GO" id="GO:0016787">
    <property type="term" value="F:hydrolase activity"/>
    <property type="evidence" value="ECO:0007669"/>
    <property type="project" value="UniProtKB-KW"/>
</dbReference>
<gene>
    <name evidence="7" type="ORF">JOD17_002801</name>
</gene>
<evidence type="ECO:0000313" key="8">
    <source>
        <dbReference type="Proteomes" id="UP000741863"/>
    </source>
</evidence>
<keyword evidence="3 7" id="KW-0378">Hydrolase</keyword>
<feature type="domain" description="NlpC/P60" evidence="6">
    <location>
        <begin position="639"/>
        <end position="759"/>
    </location>
</feature>
<evidence type="ECO:0000256" key="2">
    <source>
        <dbReference type="ARBA" id="ARBA00022670"/>
    </source>
</evidence>
<evidence type="ECO:0000256" key="4">
    <source>
        <dbReference type="ARBA" id="ARBA00022807"/>
    </source>
</evidence>
<keyword evidence="5" id="KW-0732">Signal</keyword>
<dbReference type="SUPFAM" id="SSF54001">
    <property type="entry name" value="Cysteine proteinases"/>
    <property type="match status" value="6"/>
</dbReference>
<dbReference type="RefSeq" id="WP_204698415.1">
    <property type="nucleotide sequence ID" value="NZ_JAFBEC010000008.1"/>
</dbReference>
<feature type="signal peptide" evidence="5">
    <location>
        <begin position="1"/>
        <end position="23"/>
    </location>
</feature>